<protein>
    <submittedName>
        <fullName evidence="6">Uncharacterized protein</fullName>
    </submittedName>
</protein>
<dbReference type="PANTHER" id="PTHR10559">
    <property type="entry name" value="TRANSCOBALAMIN-1/GASTRIC INTRINSIC FACTOR"/>
    <property type="match status" value="1"/>
</dbReference>
<organism evidence="6 7">
    <name type="scientific">Daphnia pulex</name>
    <name type="common">Water flea</name>
    <dbReference type="NCBI Taxonomy" id="6669"/>
    <lineage>
        <taxon>Eukaryota</taxon>
        <taxon>Metazoa</taxon>
        <taxon>Ecdysozoa</taxon>
        <taxon>Arthropoda</taxon>
        <taxon>Crustacea</taxon>
        <taxon>Branchiopoda</taxon>
        <taxon>Diplostraca</taxon>
        <taxon>Cladocera</taxon>
        <taxon>Anomopoda</taxon>
        <taxon>Daphniidae</taxon>
        <taxon>Daphnia</taxon>
    </lineage>
</organism>
<dbReference type="OMA" id="NEEPRGY"/>
<keyword evidence="7" id="KW-1185">Reference proteome</keyword>
<evidence type="ECO:0000313" key="7">
    <source>
        <dbReference type="Proteomes" id="UP000000305"/>
    </source>
</evidence>
<dbReference type="SUPFAM" id="SSF48239">
    <property type="entry name" value="Terpenoid cyclases/Protein prenyltransferases"/>
    <property type="match status" value="1"/>
</dbReference>
<dbReference type="Pfam" id="PF01122">
    <property type="entry name" value="Cobalamin_bind"/>
    <property type="match status" value="1"/>
</dbReference>
<dbReference type="Gene3D" id="1.50.10.20">
    <property type="match status" value="1"/>
</dbReference>
<proteinExistence type="predicted"/>
<dbReference type="OrthoDB" id="6343110at2759"/>
<feature type="binding site" evidence="4">
    <location>
        <position position="221"/>
    </location>
    <ligand>
        <name>cyanocob(III)alamin</name>
        <dbReference type="ChEBI" id="CHEBI:17439"/>
    </ligand>
</feature>
<dbReference type="InterPro" id="IPR002157">
    <property type="entry name" value="Cbl-bd_prot"/>
</dbReference>
<dbReference type="PANTHER" id="PTHR10559:SF18">
    <property type="entry name" value="TRANSCOBALAMIN II"/>
    <property type="match status" value="1"/>
</dbReference>
<dbReference type="InterPro" id="IPR051588">
    <property type="entry name" value="Cobalamin_Transport"/>
</dbReference>
<feature type="binding site" evidence="4">
    <location>
        <begin position="391"/>
        <end position="392"/>
    </location>
    <ligand>
        <name>cyanocob(III)alamin</name>
        <dbReference type="ChEBI" id="CHEBI:17439"/>
    </ligand>
</feature>
<dbReference type="STRING" id="6669.E9G922"/>
<keyword evidence="3" id="KW-0732">Signal</keyword>
<reference evidence="6 7" key="1">
    <citation type="journal article" date="2011" name="Science">
        <title>The ecoresponsive genome of Daphnia pulex.</title>
        <authorList>
            <person name="Colbourne J.K."/>
            <person name="Pfrender M.E."/>
            <person name="Gilbert D."/>
            <person name="Thomas W.K."/>
            <person name="Tucker A."/>
            <person name="Oakley T.H."/>
            <person name="Tokishita S."/>
            <person name="Aerts A."/>
            <person name="Arnold G.J."/>
            <person name="Basu M.K."/>
            <person name="Bauer D.J."/>
            <person name="Caceres C.E."/>
            <person name="Carmel L."/>
            <person name="Casola C."/>
            <person name="Choi J.H."/>
            <person name="Detter J.C."/>
            <person name="Dong Q."/>
            <person name="Dusheyko S."/>
            <person name="Eads B.D."/>
            <person name="Frohlich T."/>
            <person name="Geiler-Samerotte K.A."/>
            <person name="Gerlach D."/>
            <person name="Hatcher P."/>
            <person name="Jogdeo S."/>
            <person name="Krijgsveld J."/>
            <person name="Kriventseva E.V."/>
            <person name="Kultz D."/>
            <person name="Laforsch C."/>
            <person name="Lindquist E."/>
            <person name="Lopez J."/>
            <person name="Manak J.R."/>
            <person name="Muller J."/>
            <person name="Pangilinan J."/>
            <person name="Patwardhan R.P."/>
            <person name="Pitluck S."/>
            <person name="Pritham E.J."/>
            <person name="Rechtsteiner A."/>
            <person name="Rho M."/>
            <person name="Rogozin I.B."/>
            <person name="Sakarya O."/>
            <person name="Salamov A."/>
            <person name="Schaack S."/>
            <person name="Shapiro H."/>
            <person name="Shiga Y."/>
            <person name="Skalitzky C."/>
            <person name="Smith Z."/>
            <person name="Souvorov A."/>
            <person name="Sung W."/>
            <person name="Tang Z."/>
            <person name="Tsuchiya D."/>
            <person name="Tu H."/>
            <person name="Vos H."/>
            <person name="Wang M."/>
            <person name="Wolf Y.I."/>
            <person name="Yamagata H."/>
            <person name="Yamada T."/>
            <person name="Ye Y."/>
            <person name="Shaw J.R."/>
            <person name="Andrews J."/>
            <person name="Crease T.J."/>
            <person name="Tang H."/>
            <person name="Lucas S.M."/>
            <person name="Robertson H.M."/>
            <person name="Bork P."/>
            <person name="Koonin E.V."/>
            <person name="Zdobnov E.M."/>
            <person name="Grigoriev I.V."/>
            <person name="Lynch M."/>
            <person name="Boore J.L."/>
        </authorList>
    </citation>
    <scope>NUCLEOTIDE SEQUENCE [LARGE SCALE GENOMIC DNA]</scope>
</reference>
<dbReference type="KEGG" id="dpx:DAPPUDRAFT_315204"/>
<dbReference type="AlphaFoldDB" id="E9G922"/>
<dbReference type="Gene3D" id="2.170.130.30">
    <property type="match status" value="1"/>
</dbReference>
<evidence type="ECO:0000256" key="4">
    <source>
        <dbReference type="PIRSR" id="PIRSR602157-1"/>
    </source>
</evidence>
<evidence type="ECO:0000256" key="3">
    <source>
        <dbReference type="ARBA" id="ARBA00022729"/>
    </source>
</evidence>
<comment type="subcellular location">
    <subcellularLocation>
        <location evidence="1">Secreted</location>
    </subcellularLocation>
</comment>
<gene>
    <name evidence="6" type="ORF">DAPPUDRAFT_315204</name>
</gene>
<dbReference type="HOGENOM" id="CLU_032349_0_0_1"/>
<dbReference type="GO" id="GO:0005615">
    <property type="term" value="C:extracellular space"/>
    <property type="evidence" value="ECO:0000318"/>
    <property type="project" value="GO_Central"/>
</dbReference>
<evidence type="ECO:0000313" key="6">
    <source>
        <dbReference type="EMBL" id="EFX84173.1"/>
    </source>
</evidence>
<evidence type="ECO:0000256" key="2">
    <source>
        <dbReference type="ARBA" id="ARBA00022525"/>
    </source>
</evidence>
<sequence>MAADDLIQPSASWLLERSKQSGSWGVDTPRALLALLRVIADRSATTGASTVNFNPNSLQGLILRQEFDIQLLLFLLRNQGSTPQEEQANTLEPSRSLFALTLTAMCRNPRDFYGQDILAPILVLEEDHDGKLLQPFTFAFNAMAVCAGGGHLKRRHVVKLLESINQPPVQTHSIDLLAMVVLATSCLYQSSPKYRHLQDFLEQPLKMIAAQQQPDGSFDHNVATTALAIQALKIPGQLLEEQPTAKSISLPAWRPDLTVDWLRSQQKADGSFGDLFTTSEVLLALATQPGYGFLYSQCSNLNNQSGQLNTTTTEPPPTIPTTIPSAGSLGGDPAQKVHFTYVVWIGQNRSDVYAIQLTVPANSSFYEAMKIAAEADPRFEFSASVWPNGHYIHTIGGHRDQYIGFHFWLLFCMPMMPDPANPPSVIAPHYVAVGGVDDMFPKNGDYYLFWYKDV</sequence>
<accession>E9G922</accession>
<keyword evidence="4" id="KW-0170">Cobalt</keyword>
<dbReference type="GO" id="GO:0031419">
    <property type="term" value="F:cobalamin binding"/>
    <property type="evidence" value="ECO:0000318"/>
    <property type="project" value="GO_Central"/>
</dbReference>
<dbReference type="EMBL" id="GL732535">
    <property type="protein sequence ID" value="EFX84173.1"/>
    <property type="molecule type" value="Genomic_DNA"/>
</dbReference>
<dbReference type="eggNOG" id="ENOG502QQHG">
    <property type="taxonomic scope" value="Eukaryota"/>
</dbReference>
<feature type="disulfide bond" evidence="5">
    <location>
        <begin position="146"/>
        <end position="186"/>
    </location>
</feature>
<name>E9G922_DAPPU</name>
<evidence type="ECO:0000256" key="5">
    <source>
        <dbReference type="PIRSR" id="PIRSR602157-2"/>
    </source>
</evidence>
<evidence type="ECO:0000256" key="1">
    <source>
        <dbReference type="ARBA" id="ARBA00004613"/>
    </source>
</evidence>
<dbReference type="InterPro" id="IPR008930">
    <property type="entry name" value="Terpenoid_cyclase/PrenylTrfase"/>
</dbReference>
<keyword evidence="5" id="KW-1015">Disulfide bond</keyword>
<keyword evidence="2" id="KW-0964">Secreted</keyword>
<dbReference type="InParanoid" id="E9G922"/>
<dbReference type="Proteomes" id="UP000000305">
    <property type="component" value="Unassembled WGS sequence"/>
</dbReference>
<dbReference type="GO" id="GO:0015889">
    <property type="term" value="P:cobalamin transport"/>
    <property type="evidence" value="ECO:0000318"/>
    <property type="project" value="GO_Central"/>
</dbReference>
<dbReference type="PhylomeDB" id="E9G922"/>
<feature type="binding site" evidence="4">
    <location>
        <position position="175"/>
    </location>
    <ligand>
        <name>cyanocob(III)alamin</name>
        <dbReference type="ChEBI" id="CHEBI:17439"/>
    </ligand>
</feature>
<dbReference type="FunCoup" id="E9G922">
    <property type="interactions" value="125"/>
</dbReference>